<keyword evidence="3 6" id="KW-0812">Transmembrane</keyword>
<dbReference type="GO" id="GO:0022857">
    <property type="term" value="F:transmembrane transporter activity"/>
    <property type="evidence" value="ECO:0007669"/>
    <property type="project" value="UniProtKB-UniRule"/>
</dbReference>
<organism evidence="7 8">
    <name type="scientific">Arachis hypogaea</name>
    <name type="common">Peanut</name>
    <dbReference type="NCBI Taxonomy" id="3818"/>
    <lineage>
        <taxon>Eukaryota</taxon>
        <taxon>Viridiplantae</taxon>
        <taxon>Streptophyta</taxon>
        <taxon>Embryophyta</taxon>
        <taxon>Tracheophyta</taxon>
        <taxon>Spermatophyta</taxon>
        <taxon>Magnoliopsida</taxon>
        <taxon>eudicotyledons</taxon>
        <taxon>Gunneridae</taxon>
        <taxon>Pentapetalae</taxon>
        <taxon>rosids</taxon>
        <taxon>fabids</taxon>
        <taxon>Fabales</taxon>
        <taxon>Fabaceae</taxon>
        <taxon>Papilionoideae</taxon>
        <taxon>50 kb inversion clade</taxon>
        <taxon>dalbergioids sensu lato</taxon>
        <taxon>Dalbergieae</taxon>
        <taxon>Pterocarpus clade</taxon>
        <taxon>Arachis</taxon>
    </lineage>
</organism>
<evidence type="ECO:0000256" key="4">
    <source>
        <dbReference type="ARBA" id="ARBA00022989"/>
    </source>
</evidence>
<dbReference type="Pfam" id="PF04515">
    <property type="entry name" value="Choline_transpo"/>
    <property type="match status" value="1"/>
</dbReference>
<evidence type="ECO:0000256" key="2">
    <source>
        <dbReference type="ARBA" id="ARBA00007168"/>
    </source>
</evidence>
<keyword evidence="8" id="KW-1185">Reference proteome</keyword>
<name>A0A445A6X3_ARAHY</name>
<dbReference type="PANTHER" id="PTHR12385:SF93">
    <property type="entry name" value="CHOLINE TRANSPORTER-LIKE PROTEIN"/>
    <property type="match status" value="1"/>
</dbReference>
<evidence type="ECO:0000256" key="1">
    <source>
        <dbReference type="ARBA" id="ARBA00004141"/>
    </source>
</evidence>
<reference evidence="7 8" key="1">
    <citation type="submission" date="2019-01" db="EMBL/GenBank/DDBJ databases">
        <title>Sequencing of cultivated peanut Arachis hypogaea provides insights into genome evolution and oil improvement.</title>
        <authorList>
            <person name="Chen X."/>
        </authorList>
    </citation>
    <scope>NUCLEOTIDE SEQUENCE [LARGE SCALE GENOMIC DNA]</scope>
    <source>
        <strain evidence="8">cv. Fuhuasheng</strain>
        <tissue evidence="7">Leaves</tissue>
    </source>
</reference>
<dbReference type="EMBL" id="SDMP01000013">
    <property type="protein sequence ID" value="RYR22197.1"/>
    <property type="molecule type" value="Genomic_DNA"/>
</dbReference>
<comment type="caution">
    <text evidence="7">The sequence shown here is derived from an EMBL/GenBank/DDBJ whole genome shotgun (WGS) entry which is preliminary data.</text>
</comment>
<comment type="subcellular location">
    <subcellularLocation>
        <location evidence="6">Cell membrane</location>
        <topology evidence="6">Multi-pass membrane protein</topology>
    </subcellularLocation>
    <subcellularLocation>
        <location evidence="1">Membrane</location>
        <topology evidence="1">Multi-pass membrane protein</topology>
    </subcellularLocation>
</comment>
<feature type="transmembrane region" description="Helical" evidence="6">
    <location>
        <begin position="40"/>
        <end position="59"/>
    </location>
</feature>
<comment type="similarity">
    <text evidence="2 6">Belongs to the CTL (choline transporter-like) family.</text>
</comment>
<dbReference type="Proteomes" id="UP000289738">
    <property type="component" value="Chromosome B03"/>
</dbReference>
<accession>A0A445A6X3</accession>
<dbReference type="PANTHER" id="PTHR12385">
    <property type="entry name" value="CHOLINE TRANSPORTER-LIKE (SLC FAMILY 44)"/>
    <property type="match status" value="1"/>
</dbReference>
<dbReference type="InterPro" id="IPR007603">
    <property type="entry name" value="Choline_transptr-like"/>
</dbReference>
<evidence type="ECO:0000256" key="3">
    <source>
        <dbReference type="ARBA" id="ARBA00022692"/>
    </source>
</evidence>
<dbReference type="GO" id="GO:0005886">
    <property type="term" value="C:plasma membrane"/>
    <property type="evidence" value="ECO:0007669"/>
    <property type="project" value="UniProtKB-SubCell"/>
</dbReference>
<evidence type="ECO:0000256" key="5">
    <source>
        <dbReference type="ARBA" id="ARBA00023136"/>
    </source>
</evidence>
<feature type="transmembrane region" description="Helical" evidence="6">
    <location>
        <begin position="65"/>
        <end position="83"/>
    </location>
</feature>
<sequence>MKSWIAAYGKGFVATSQDTWALFKRLEIEPIVDSDITSSICFLSGVSIASICVIAMSAWTSQFYQNFTVTLSLLTFFMGYLLVKSLVAKILMAKDGQELTFK</sequence>
<comment type="caution">
    <text evidence="6">Lacks conserved residue(s) required for the propagation of feature annotation.</text>
</comment>
<protein>
    <recommendedName>
        <fullName evidence="6">Choline transporter-like protein</fullName>
    </recommendedName>
</protein>
<evidence type="ECO:0000256" key="6">
    <source>
        <dbReference type="RuleBase" id="RU368066"/>
    </source>
</evidence>
<dbReference type="STRING" id="3818.A0A445A6X3"/>
<evidence type="ECO:0000313" key="8">
    <source>
        <dbReference type="Proteomes" id="UP000289738"/>
    </source>
</evidence>
<keyword evidence="4 6" id="KW-1133">Transmembrane helix</keyword>
<comment type="function">
    <text evidence="6">Choline transporter.</text>
</comment>
<evidence type="ECO:0000313" key="7">
    <source>
        <dbReference type="EMBL" id="RYR22197.1"/>
    </source>
</evidence>
<keyword evidence="5 6" id="KW-0472">Membrane</keyword>
<gene>
    <name evidence="7" type="ORF">Ahy_B03g067474</name>
</gene>
<dbReference type="AlphaFoldDB" id="A0A445A6X3"/>
<proteinExistence type="inferred from homology"/>